<evidence type="ECO:0000313" key="2">
    <source>
        <dbReference type="EMBL" id="MDT0482014.1"/>
    </source>
</evidence>
<gene>
    <name evidence="2" type="ORF">RNB18_17760</name>
</gene>
<evidence type="ECO:0000256" key="1">
    <source>
        <dbReference type="SAM" id="MobiDB-lite"/>
    </source>
</evidence>
<evidence type="ECO:0000313" key="3">
    <source>
        <dbReference type="Proteomes" id="UP001183824"/>
    </source>
</evidence>
<keyword evidence="3" id="KW-1185">Reference proteome</keyword>
<dbReference type="RefSeq" id="WP_311715042.1">
    <property type="nucleotide sequence ID" value="NZ_JAVREZ010000005.1"/>
</dbReference>
<comment type="caution">
    <text evidence="2">The sequence shown here is derived from an EMBL/GenBank/DDBJ whole genome shotgun (WGS) entry which is preliminary data.</text>
</comment>
<dbReference type="EMBL" id="JAVREZ010000005">
    <property type="protein sequence ID" value="MDT0482014.1"/>
    <property type="molecule type" value="Genomic_DNA"/>
</dbReference>
<accession>A0ABU2V8X2</accession>
<reference evidence="3" key="1">
    <citation type="submission" date="2023-07" db="EMBL/GenBank/DDBJ databases">
        <title>30 novel species of actinomycetes from the DSMZ collection.</title>
        <authorList>
            <person name="Nouioui I."/>
        </authorList>
    </citation>
    <scope>NUCLEOTIDE SEQUENCE [LARGE SCALE GENOMIC DNA]</scope>
    <source>
        <strain evidence="3">DSM 41640</strain>
    </source>
</reference>
<dbReference type="Proteomes" id="UP001183824">
    <property type="component" value="Unassembled WGS sequence"/>
</dbReference>
<name>A0ABU2V8X2_9ACTN</name>
<protein>
    <submittedName>
        <fullName evidence="2">Uncharacterized protein</fullName>
    </submittedName>
</protein>
<organism evidence="2 3">
    <name type="scientific">Streptomyces doebereineriae</name>
    <dbReference type="NCBI Taxonomy" id="3075528"/>
    <lineage>
        <taxon>Bacteria</taxon>
        <taxon>Bacillati</taxon>
        <taxon>Actinomycetota</taxon>
        <taxon>Actinomycetes</taxon>
        <taxon>Kitasatosporales</taxon>
        <taxon>Streptomycetaceae</taxon>
        <taxon>Streptomyces</taxon>
    </lineage>
</organism>
<feature type="compositionally biased region" description="Basic and acidic residues" evidence="1">
    <location>
        <begin position="13"/>
        <end position="25"/>
    </location>
</feature>
<sequence>MTFRARRRVSGVGRRDPWTTRRDGESEERFDVLPAWLMEDLPGGRVRVPTA</sequence>
<proteinExistence type="predicted"/>
<feature type="region of interest" description="Disordered" evidence="1">
    <location>
        <begin position="1"/>
        <end position="25"/>
    </location>
</feature>